<name>A0ABN7UJN0_GIGMA</name>
<gene>
    <name evidence="1" type="ORF">GMARGA_LOCUS7470</name>
</gene>
<reference evidence="1 2" key="1">
    <citation type="submission" date="2021-06" db="EMBL/GenBank/DDBJ databases">
        <authorList>
            <person name="Kallberg Y."/>
            <person name="Tangrot J."/>
            <person name="Rosling A."/>
        </authorList>
    </citation>
    <scope>NUCLEOTIDE SEQUENCE [LARGE SCALE GENOMIC DNA]</scope>
    <source>
        <strain evidence="1 2">120-4 pot B 10/14</strain>
    </source>
</reference>
<protein>
    <submittedName>
        <fullName evidence="1">13963_t:CDS:1</fullName>
    </submittedName>
</protein>
<organism evidence="1 2">
    <name type="scientific">Gigaspora margarita</name>
    <dbReference type="NCBI Taxonomy" id="4874"/>
    <lineage>
        <taxon>Eukaryota</taxon>
        <taxon>Fungi</taxon>
        <taxon>Fungi incertae sedis</taxon>
        <taxon>Mucoromycota</taxon>
        <taxon>Glomeromycotina</taxon>
        <taxon>Glomeromycetes</taxon>
        <taxon>Diversisporales</taxon>
        <taxon>Gigasporaceae</taxon>
        <taxon>Gigaspora</taxon>
    </lineage>
</organism>
<evidence type="ECO:0000313" key="2">
    <source>
        <dbReference type="Proteomes" id="UP000789901"/>
    </source>
</evidence>
<keyword evidence="2" id="KW-1185">Reference proteome</keyword>
<proteinExistence type="predicted"/>
<accession>A0ABN7UJN0</accession>
<sequence>MCKLSVKEKENNELKIKKYKTKKDTIKSQQKIKEKYNTK</sequence>
<dbReference type="Proteomes" id="UP000789901">
    <property type="component" value="Unassembled WGS sequence"/>
</dbReference>
<evidence type="ECO:0000313" key="1">
    <source>
        <dbReference type="EMBL" id="CAG8613370.1"/>
    </source>
</evidence>
<comment type="caution">
    <text evidence="1">The sequence shown here is derived from an EMBL/GenBank/DDBJ whole genome shotgun (WGS) entry which is preliminary data.</text>
</comment>
<dbReference type="EMBL" id="CAJVQB010003624">
    <property type="protein sequence ID" value="CAG8613370.1"/>
    <property type="molecule type" value="Genomic_DNA"/>
</dbReference>